<evidence type="ECO:0000256" key="6">
    <source>
        <dbReference type="ARBA" id="ARBA00023239"/>
    </source>
</evidence>
<comment type="catalytic activity">
    <reaction evidence="7">
        <text>prephenate + H(+) = 3-phenylpyruvate + CO2 + H2O</text>
        <dbReference type="Rhea" id="RHEA:21648"/>
        <dbReference type="ChEBI" id="CHEBI:15377"/>
        <dbReference type="ChEBI" id="CHEBI:15378"/>
        <dbReference type="ChEBI" id="CHEBI:16526"/>
        <dbReference type="ChEBI" id="CHEBI:18005"/>
        <dbReference type="ChEBI" id="CHEBI:29934"/>
        <dbReference type="EC" id="4.2.1.51"/>
    </reaction>
</comment>
<dbReference type="Proteomes" id="UP000248326">
    <property type="component" value="Unassembled WGS sequence"/>
</dbReference>
<keyword evidence="11" id="KW-1185">Reference proteome</keyword>
<evidence type="ECO:0000256" key="7">
    <source>
        <dbReference type="ARBA" id="ARBA00047848"/>
    </source>
</evidence>
<feature type="domain" description="Prephenate dehydratase" evidence="9">
    <location>
        <begin position="12"/>
        <end position="187"/>
    </location>
</feature>
<proteinExistence type="predicted"/>
<dbReference type="NCBIfam" id="NF008865">
    <property type="entry name" value="PRK11898.1"/>
    <property type="match status" value="1"/>
</dbReference>
<dbReference type="EMBL" id="QJSX01000004">
    <property type="protein sequence ID" value="PYE55016.1"/>
    <property type="molecule type" value="Genomic_DNA"/>
</dbReference>
<dbReference type="SUPFAM" id="SSF55021">
    <property type="entry name" value="ACT-like"/>
    <property type="match status" value="1"/>
</dbReference>
<dbReference type="InterPro" id="IPR018528">
    <property type="entry name" value="Preph_deHydtase_CS"/>
</dbReference>
<dbReference type="GO" id="GO:0004664">
    <property type="term" value="F:prephenate dehydratase activity"/>
    <property type="evidence" value="ECO:0007669"/>
    <property type="project" value="UniProtKB-EC"/>
</dbReference>
<dbReference type="Gene3D" id="3.40.190.10">
    <property type="entry name" value="Periplasmic binding protein-like II"/>
    <property type="match status" value="2"/>
</dbReference>
<keyword evidence="6" id="KW-0456">Lyase</keyword>
<dbReference type="FunFam" id="3.40.190.10:FF:000031">
    <property type="entry name" value="Arogenate dehydratase"/>
    <property type="match status" value="1"/>
</dbReference>
<dbReference type="GO" id="GO:0005737">
    <property type="term" value="C:cytoplasm"/>
    <property type="evidence" value="ECO:0007669"/>
    <property type="project" value="TreeGrafter"/>
</dbReference>
<dbReference type="CDD" id="cd13631">
    <property type="entry name" value="PBP2_Ct-PDT_like"/>
    <property type="match status" value="1"/>
</dbReference>
<sequence length="282" mass="30498">MTQHSSSVGTKTVAFQGVSGAYGEKAALACIEGAVPRGFDTFHEVFAAVTAGHAEIGVVPVENSLAGSVHQNVDLLLETDLHVVREIIVRVRHNLLALPGVNLEDVRRVRSHPQALAQCDGFLARHHLQPVAAYDTAGAARELAESGARDEAAIASSRAGELYGLSVLAEGIEDEPYNFTRFLVLSRNEPPRENVPHKTSLVFAVRHTPGFLVETLAELRGLNMTKIESRPRRDRAWSYLIYVDFEGDARDPAIAASLVGVLRKASFVKVIGSYPMAVGVVE</sequence>
<evidence type="ECO:0000259" key="9">
    <source>
        <dbReference type="PROSITE" id="PS51171"/>
    </source>
</evidence>
<reference evidence="10 11" key="1">
    <citation type="submission" date="2018-06" db="EMBL/GenBank/DDBJ databases">
        <title>Genomic Encyclopedia of Type Strains, Phase IV (KMG-IV): sequencing the most valuable type-strain genomes for metagenomic binning, comparative biology and taxonomic classification.</title>
        <authorList>
            <person name="Goeker M."/>
        </authorList>
    </citation>
    <scope>NUCLEOTIDE SEQUENCE [LARGE SCALE GENOMIC DNA]</scope>
    <source>
        <strain evidence="10 11">DSM 18048</strain>
    </source>
</reference>
<dbReference type="PROSITE" id="PS00857">
    <property type="entry name" value="PREPHENATE_DEHYDR_1"/>
    <property type="match status" value="1"/>
</dbReference>
<evidence type="ECO:0000313" key="11">
    <source>
        <dbReference type="Proteomes" id="UP000248326"/>
    </source>
</evidence>
<feature type="site" description="Essential for prephenate dehydratase activity" evidence="8">
    <location>
        <position position="180"/>
    </location>
</feature>
<keyword evidence="3" id="KW-0028">Amino-acid biosynthesis</keyword>
<dbReference type="SUPFAM" id="SSF53850">
    <property type="entry name" value="Periplasmic binding protein-like II"/>
    <property type="match status" value="1"/>
</dbReference>
<evidence type="ECO:0000256" key="2">
    <source>
        <dbReference type="ARBA" id="ARBA00013147"/>
    </source>
</evidence>
<protein>
    <recommendedName>
        <fullName evidence="2">prephenate dehydratase</fullName>
        <ecNumber evidence="2">4.2.1.51</ecNumber>
    </recommendedName>
</protein>
<dbReference type="PIRSF" id="PIRSF001500">
    <property type="entry name" value="Chor_mut_pdt_Ppr"/>
    <property type="match status" value="1"/>
</dbReference>
<dbReference type="AlphaFoldDB" id="A0A318S7X4"/>
<evidence type="ECO:0000313" key="10">
    <source>
        <dbReference type="EMBL" id="PYE55016.1"/>
    </source>
</evidence>
<keyword evidence="5" id="KW-0584">Phenylalanine biosynthesis</keyword>
<dbReference type="CDD" id="cd04905">
    <property type="entry name" value="ACT_CM-PDT"/>
    <property type="match status" value="1"/>
</dbReference>
<evidence type="ECO:0000256" key="8">
    <source>
        <dbReference type="PIRSR" id="PIRSR001500-2"/>
    </source>
</evidence>
<dbReference type="Pfam" id="PF00800">
    <property type="entry name" value="PDT"/>
    <property type="match status" value="1"/>
</dbReference>
<dbReference type="Gene3D" id="3.30.70.260">
    <property type="match status" value="1"/>
</dbReference>
<comment type="caution">
    <text evidence="10">The sequence shown here is derived from an EMBL/GenBank/DDBJ whole genome shotgun (WGS) entry which is preliminary data.</text>
</comment>
<dbReference type="PROSITE" id="PS00858">
    <property type="entry name" value="PREPHENATE_DEHYDR_2"/>
    <property type="match status" value="1"/>
</dbReference>
<dbReference type="InterPro" id="IPR045865">
    <property type="entry name" value="ACT-like_dom_sf"/>
</dbReference>
<accession>A0A318S7X4</accession>
<keyword evidence="4" id="KW-0057">Aromatic amino acid biosynthesis</keyword>
<comment type="pathway">
    <text evidence="1">Amino-acid biosynthesis; L-phenylalanine biosynthesis; phenylpyruvate from prephenate: step 1/1.</text>
</comment>
<dbReference type="PANTHER" id="PTHR21022">
    <property type="entry name" value="PREPHENATE DEHYDRATASE P PROTEIN"/>
    <property type="match status" value="1"/>
</dbReference>
<gene>
    <name evidence="10" type="ORF">DES52_104290</name>
</gene>
<evidence type="ECO:0000256" key="1">
    <source>
        <dbReference type="ARBA" id="ARBA00004741"/>
    </source>
</evidence>
<dbReference type="PANTHER" id="PTHR21022:SF19">
    <property type="entry name" value="PREPHENATE DEHYDRATASE-RELATED"/>
    <property type="match status" value="1"/>
</dbReference>
<dbReference type="RefSeq" id="WP_110886115.1">
    <property type="nucleotide sequence ID" value="NZ_QJSX01000004.1"/>
</dbReference>
<organism evidence="10 11">
    <name type="scientific">Deinococcus yavapaiensis KR-236</name>
    <dbReference type="NCBI Taxonomy" id="694435"/>
    <lineage>
        <taxon>Bacteria</taxon>
        <taxon>Thermotogati</taxon>
        <taxon>Deinococcota</taxon>
        <taxon>Deinococci</taxon>
        <taxon>Deinococcales</taxon>
        <taxon>Deinococcaceae</taxon>
        <taxon>Deinococcus</taxon>
    </lineage>
</organism>
<dbReference type="OrthoDB" id="9802281at2"/>
<name>A0A318S7X4_9DEIO</name>
<dbReference type="InterPro" id="IPR001086">
    <property type="entry name" value="Preph_deHydtase"/>
</dbReference>
<dbReference type="UniPathway" id="UPA00121">
    <property type="reaction ID" value="UER00345"/>
</dbReference>
<evidence type="ECO:0000256" key="5">
    <source>
        <dbReference type="ARBA" id="ARBA00023222"/>
    </source>
</evidence>
<dbReference type="PROSITE" id="PS51171">
    <property type="entry name" value="PREPHENATE_DEHYDR_3"/>
    <property type="match status" value="1"/>
</dbReference>
<evidence type="ECO:0000256" key="3">
    <source>
        <dbReference type="ARBA" id="ARBA00022605"/>
    </source>
</evidence>
<evidence type="ECO:0000256" key="4">
    <source>
        <dbReference type="ARBA" id="ARBA00023141"/>
    </source>
</evidence>
<dbReference type="GO" id="GO:0009094">
    <property type="term" value="P:L-phenylalanine biosynthetic process"/>
    <property type="evidence" value="ECO:0007669"/>
    <property type="project" value="UniProtKB-UniPathway"/>
</dbReference>
<dbReference type="EC" id="4.2.1.51" evidence="2"/>
<dbReference type="InterPro" id="IPR008242">
    <property type="entry name" value="Chor_mutase/pphenate_deHydtase"/>
</dbReference>